<evidence type="ECO:0000256" key="10">
    <source>
        <dbReference type="ARBA" id="ARBA00022989"/>
    </source>
</evidence>
<dbReference type="PANTHER" id="PTHR33909:SF1">
    <property type="entry name" value="SEC TRANSLOCON ACCESSORY COMPLEX SUBUNIT YAJC"/>
    <property type="match status" value="1"/>
</dbReference>
<evidence type="ECO:0000256" key="6">
    <source>
        <dbReference type="ARBA" id="ARBA00022448"/>
    </source>
</evidence>
<evidence type="ECO:0000256" key="9">
    <source>
        <dbReference type="ARBA" id="ARBA00022927"/>
    </source>
</evidence>
<evidence type="ECO:0000313" key="14">
    <source>
        <dbReference type="EMBL" id="GIU66274.1"/>
    </source>
</evidence>
<keyword evidence="15" id="KW-1185">Reference proteome</keyword>
<dbReference type="RefSeq" id="WP_284358764.1">
    <property type="nucleotide sequence ID" value="NZ_BPFZ01000002.1"/>
</dbReference>
<dbReference type="Pfam" id="PF02699">
    <property type="entry name" value="YajC"/>
    <property type="match status" value="1"/>
</dbReference>
<dbReference type="EMBL" id="BPFZ01000002">
    <property type="protein sequence ID" value="GIU66274.1"/>
    <property type="molecule type" value="Genomic_DNA"/>
</dbReference>
<reference evidence="14" key="1">
    <citation type="submission" date="2021-05" db="EMBL/GenBank/DDBJ databases">
        <authorList>
            <person name="Tanabe Y."/>
        </authorList>
    </citation>
    <scope>NUCLEOTIDE SEQUENCE</scope>
    <source>
        <strain evidence="14">BOTRYCO-1</strain>
    </source>
</reference>
<keyword evidence="9" id="KW-0653">Protein transport</keyword>
<evidence type="ECO:0000256" key="8">
    <source>
        <dbReference type="ARBA" id="ARBA00022692"/>
    </source>
</evidence>
<evidence type="ECO:0000256" key="11">
    <source>
        <dbReference type="ARBA" id="ARBA00023010"/>
    </source>
</evidence>
<proteinExistence type="inferred from homology"/>
<comment type="subunit">
    <text evidence="4">Part of the SecDF-YidC-YajC translocase complex. The SecDF-YidC-YajC translocase forms a supercomplex with SecYEG, called the holo-translocon (HTL).</text>
</comment>
<dbReference type="SMART" id="SM01323">
    <property type="entry name" value="YajC"/>
    <property type="match status" value="1"/>
</dbReference>
<dbReference type="Proteomes" id="UP001161064">
    <property type="component" value="Unassembled WGS sequence"/>
</dbReference>
<organism evidence="14 15">
    <name type="scientific">Candidatus Phycosocius spiralis</name>
    <dbReference type="NCBI Taxonomy" id="2815099"/>
    <lineage>
        <taxon>Bacteria</taxon>
        <taxon>Pseudomonadati</taxon>
        <taxon>Pseudomonadota</taxon>
        <taxon>Alphaproteobacteria</taxon>
        <taxon>Caulobacterales</taxon>
        <taxon>Caulobacterales incertae sedis</taxon>
        <taxon>Candidatus Phycosocius</taxon>
    </lineage>
</organism>
<protein>
    <recommendedName>
        <fullName evidence="5">Sec translocon accessory complex subunit YajC</fullName>
    </recommendedName>
</protein>
<dbReference type="PRINTS" id="PR01853">
    <property type="entry name" value="YAJCTRNLCASE"/>
</dbReference>
<keyword evidence="7" id="KW-1003">Cell membrane</keyword>
<evidence type="ECO:0000256" key="5">
    <source>
        <dbReference type="ARBA" id="ARBA00014962"/>
    </source>
</evidence>
<evidence type="ECO:0000256" key="1">
    <source>
        <dbReference type="ARBA" id="ARBA00002061"/>
    </source>
</evidence>
<evidence type="ECO:0000256" key="12">
    <source>
        <dbReference type="ARBA" id="ARBA00023136"/>
    </source>
</evidence>
<reference evidence="14" key="2">
    <citation type="journal article" date="2023" name="ISME Commun">
        <title>Characterization of a bloom-associated alphaproteobacterial lineage, 'Candidatus Phycosocius': insights into freshwater algal-bacterial interactions.</title>
        <authorList>
            <person name="Tanabe Y."/>
            <person name="Yamaguchi H."/>
            <person name="Yoshida M."/>
            <person name="Kai A."/>
            <person name="Okazaki Y."/>
        </authorList>
    </citation>
    <scope>NUCLEOTIDE SEQUENCE</scope>
    <source>
        <strain evidence="14">BOTRYCO-1</strain>
    </source>
</reference>
<dbReference type="InterPro" id="IPR003849">
    <property type="entry name" value="Preprotein_translocase_YajC"/>
</dbReference>
<accession>A0ABQ4PTF7</accession>
<name>A0ABQ4PTF7_9PROT</name>
<keyword evidence="8 13" id="KW-0812">Transmembrane</keyword>
<keyword evidence="12 13" id="KW-0472">Membrane</keyword>
<evidence type="ECO:0000256" key="7">
    <source>
        <dbReference type="ARBA" id="ARBA00022475"/>
    </source>
</evidence>
<comment type="subcellular location">
    <subcellularLocation>
        <location evidence="2">Cell membrane</location>
        <topology evidence="2">Single-pass membrane protein</topology>
    </subcellularLocation>
</comment>
<comment type="similarity">
    <text evidence="3">Belongs to the YajC family.</text>
</comment>
<keyword evidence="6" id="KW-0813">Transport</keyword>
<feature type="transmembrane region" description="Helical" evidence="13">
    <location>
        <begin position="22"/>
        <end position="41"/>
    </location>
</feature>
<evidence type="ECO:0000256" key="13">
    <source>
        <dbReference type="SAM" id="Phobius"/>
    </source>
</evidence>
<gene>
    <name evidence="14" type="ORF">PsB1_0428</name>
</gene>
<evidence type="ECO:0000256" key="3">
    <source>
        <dbReference type="ARBA" id="ARBA00006742"/>
    </source>
</evidence>
<dbReference type="NCBIfam" id="TIGR00739">
    <property type="entry name" value="yajC"/>
    <property type="match status" value="1"/>
</dbReference>
<comment type="function">
    <text evidence="1">The SecYEG-SecDF-YajC-YidC holo-translocon (HTL) protein secretase/insertase is a supercomplex required for protein secretion, insertion of proteins into membranes, and assembly of membrane protein complexes. While the SecYEG complex is essential for assembly of a number of proteins and complexes, the SecDF-YajC-YidC subcomplex facilitates these functions.</text>
</comment>
<comment type="caution">
    <text evidence="14">The sequence shown here is derived from an EMBL/GenBank/DDBJ whole genome shotgun (WGS) entry which is preliminary data.</text>
</comment>
<evidence type="ECO:0000313" key="15">
    <source>
        <dbReference type="Proteomes" id="UP001161064"/>
    </source>
</evidence>
<sequence length="116" mass="12351">MFSNPAYAQAAGAGAAAGPEVIMMQLLPLVMILVVFYFLLIRPQQKRMKQHTEMLGAIRRGDTIVTSGGIIGKVTKVAEDELSVEIAPNVTVRVVKSTVSQVQGKGEPVVANDAKS</sequence>
<evidence type="ECO:0000256" key="2">
    <source>
        <dbReference type="ARBA" id="ARBA00004162"/>
    </source>
</evidence>
<keyword evidence="11" id="KW-0811">Translocation</keyword>
<evidence type="ECO:0000256" key="4">
    <source>
        <dbReference type="ARBA" id="ARBA00011718"/>
    </source>
</evidence>
<keyword evidence="10 13" id="KW-1133">Transmembrane helix</keyword>
<dbReference type="PANTHER" id="PTHR33909">
    <property type="entry name" value="SEC TRANSLOCON ACCESSORY COMPLEX SUBUNIT YAJC"/>
    <property type="match status" value="1"/>
</dbReference>